<protein>
    <submittedName>
        <fullName evidence="2">Uncharacterized protein</fullName>
    </submittedName>
</protein>
<feature type="region of interest" description="Disordered" evidence="1">
    <location>
        <begin position="290"/>
        <end position="337"/>
    </location>
</feature>
<keyword evidence="3" id="KW-1185">Reference proteome</keyword>
<dbReference type="PANTHER" id="PTHR28601:SF1">
    <property type="entry name" value="COILED-COIL DOMAIN-CONTAINING PROTEIN 24"/>
    <property type="match status" value="1"/>
</dbReference>
<name>A0ABD3FB04_9STRA</name>
<evidence type="ECO:0000313" key="3">
    <source>
        <dbReference type="Proteomes" id="UP001632037"/>
    </source>
</evidence>
<gene>
    <name evidence="2" type="ORF">V7S43_011552</name>
</gene>
<comment type="caution">
    <text evidence="2">The sequence shown here is derived from an EMBL/GenBank/DDBJ whole genome shotgun (WGS) entry which is preliminary data.</text>
</comment>
<sequence>MVRTDVAANEYFQIRKLLWDELKLNGRAVEEQELRSAIGSNLIEENEELREELAVLVEILTEFQQQNDDIREALANRPRVPEPPGRPLLIEKLKLLAADMHDHSRQSPKDAEILDYILSTTESASSNNYRGPMTPRIDNLSSIGNHADGIVLRPGTALSSRRPLTGGSQRPVSRGSTISISSITAVLECPEVHRQLNLDEIDGIKEELREALNDERLLLLEDIDFIQGCLEMEKDLIDDDRRKVATVKPPPSLSDLHDLRKTLEKTLQDQDAAEKMENLLSKANNSGSFVRNRMLSPVPPPDFSSRGESPATSRRPILSSLSSSRSPSLSRNGSATRVLKIRHLVQESRDESYLS</sequence>
<dbReference type="Proteomes" id="UP001632037">
    <property type="component" value="Unassembled WGS sequence"/>
</dbReference>
<reference evidence="2 3" key="1">
    <citation type="submission" date="2024-09" db="EMBL/GenBank/DDBJ databases">
        <title>Genome sequencing and assembly of Phytophthora oleae, isolate VK10A, causative agent of rot of olive drupes.</title>
        <authorList>
            <person name="Conti Taguali S."/>
            <person name="Riolo M."/>
            <person name="La Spada F."/>
            <person name="Cacciola S.O."/>
            <person name="Dionisio G."/>
        </authorList>
    </citation>
    <scope>NUCLEOTIDE SEQUENCE [LARGE SCALE GENOMIC DNA]</scope>
    <source>
        <strain evidence="2 3">VK10A</strain>
    </source>
</reference>
<dbReference type="PANTHER" id="PTHR28601">
    <property type="entry name" value="COILED-COIL DOMAIN-CONTAINING PROTEIN 24"/>
    <property type="match status" value="1"/>
</dbReference>
<dbReference type="InterPro" id="IPR031367">
    <property type="entry name" value="CCDC24"/>
</dbReference>
<proteinExistence type="predicted"/>
<dbReference type="EMBL" id="JBIMZQ010000028">
    <property type="protein sequence ID" value="KAL3663140.1"/>
    <property type="molecule type" value="Genomic_DNA"/>
</dbReference>
<evidence type="ECO:0000256" key="1">
    <source>
        <dbReference type="SAM" id="MobiDB-lite"/>
    </source>
</evidence>
<dbReference type="Pfam" id="PF15669">
    <property type="entry name" value="CCDC24"/>
    <property type="match status" value="1"/>
</dbReference>
<evidence type="ECO:0000313" key="2">
    <source>
        <dbReference type="EMBL" id="KAL3663140.1"/>
    </source>
</evidence>
<dbReference type="AlphaFoldDB" id="A0ABD3FB04"/>
<feature type="compositionally biased region" description="Low complexity" evidence="1">
    <location>
        <begin position="313"/>
        <end position="331"/>
    </location>
</feature>
<accession>A0ABD3FB04</accession>
<organism evidence="2 3">
    <name type="scientific">Phytophthora oleae</name>
    <dbReference type="NCBI Taxonomy" id="2107226"/>
    <lineage>
        <taxon>Eukaryota</taxon>
        <taxon>Sar</taxon>
        <taxon>Stramenopiles</taxon>
        <taxon>Oomycota</taxon>
        <taxon>Peronosporomycetes</taxon>
        <taxon>Peronosporales</taxon>
        <taxon>Peronosporaceae</taxon>
        <taxon>Phytophthora</taxon>
    </lineage>
</organism>